<dbReference type="PANTHER" id="PTHR35849">
    <property type="entry name" value="BLR2341 PROTEIN"/>
    <property type="match status" value="1"/>
</dbReference>
<feature type="domain" description="STAS" evidence="1">
    <location>
        <begin position="32"/>
        <end position="117"/>
    </location>
</feature>
<proteinExistence type="predicted"/>
<dbReference type="InterPro" id="IPR036513">
    <property type="entry name" value="STAS_dom_sf"/>
</dbReference>
<comment type="caution">
    <text evidence="2">The sequence shown here is derived from an EMBL/GenBank/DDBJ whole genome shotgun (WGS) entry which is preliminary data.</text>
</comment>
<dbReference type="CDD" id="cd07043">
    <property type="entry name" value="STAS_anti-anti-sigma_factors"/>
    <property type="match status" value="1"/>
</dbReference>
<reference evidence="2 3" key="1">
    <citation type="submission" date="2022-06" db="EMBL/GenBank/DDBJ databases">
        <title>Actinoplanes abujensis sp. nov., isolated from Nigerian arid soil.</title>
        <authorList>
            <person name="Ding P."/>
        </authorList>
    </citation>
    <scope>NUCLEOTIDE SEQUENCE [LARGE SCALE GENOMIC DNA]</scope>
    <source>
        <strain evidence="3">TRM88002</strain>
    </source>
</reference>
<dbReference type="Pfam" id="PF13466">
    <property type="entry name" value="STAS_2"/>
    <property type="match status" value="1"/>
</dbReference>
<dbReference type="Gene3D" id="3.30.750.24">
    <property type="entry name" value="STAS domain"/>
    <property type="match status" value="1"/>
</dbReference>
<dbReference type="EMBL" id="JAMQOL010000015">
    <property type="protein sequence ID" value="MCM4078253.1"/>
    <property type="molecule type" value="Genomic_DNA"/>
</dbReference>
<name>A0ABT0XWT6_9ACTN</name>
<accession>A0ABT0XWT6</accession>
<dbReference type="RefSeq" id="WP_251798095.1">
    <property type="nucleotide sequence ID" value="NZ_JAMQOL010000015.1"/>
</dbReference>
<dbReference type="SUPFAM" id="SSF52091">
    <property type="entry name" value="SpoIIaa-like"/>
    <property type="match status" value="1"/>
</dbReference>
<dbReference type="InterPro" id="IPR058548">
    <property type="entry name" value="MlaB-like_STAS"/>
</dbReference>
<gene>
    <name evidence="2" type="ORF">LXN57_11825</name>
</gene>
<protein>
    <submittedName>
        <fullName evidence="2">STAS domain-containing protein</fullName>
    </submittedName>
</protein>
<dbReference type="InterPro" id="IPR052746">
    <property type="entry name" value="MlaB_ABC_Transporter"/>
</dbReference>
<evidence type="ECO:0000259" key="1">
    <source>
        <dbReference type="PROSITE" id="PS50801"/>
    </source>
</evidence>
<sequence length="183" mass="19505">MNREPMGAASGAREDGLHLEVVNAAGGEPVRLVVAGELDRCSAAQLRDTIVGIVRDQAPVILQIDAGGISFLDSSGIQCLLMCRADAQTAGSRLVLVDPAPVVAQVLEITGLLEIFGLPVPAVPTVWRRATTSGDIVRSHGPVPMQELLAQSAAIRQAARQTRERAEAMRRDDSLRRLRLGMP</sequence>
<dbReference type="PANTHER" id="PTHR35849:SF2">
    <property type="entry name" value="BLR2341 PROTEIN"/>
    <property type="match status" value="1"/>
</dbReference>
<keyword evidence="3" id="KW-1185">Reference proteome</keyword>
<dbReference type="Proteomes" id="UP001523216">
    <property type="component" value="Unassembled WGS sequence"/>
</dbReference>
<evidence type="ECO:0000313" key="2">
    <source>
        <dbReference type="EMBL" id="MCM4078253.1"/>
    </source>
</evidence>
<organism evidence="2 3">
    <name type="scientific">Paractinoplanes hotanensis</name>
    <dbReference type="NCBI Taxonomy" id="2906497"/>
    <lineage>
        <taxon>Bacteria</taxon>
        <taxon>Bacillati</taxon>
        <taxon>Actinomycetota</taxon>
        <taxon>Actinomycetes</taxon>
        <taxon>Micromonosporales</taxon>
        <taxon>Micromonosporaceae</taxon>
        <taxon>Paractinoplanes</taxon>
    </lineage>
</organism>
<evidence type="ECO:0000313" key="3">
    <source>
        <dbReference type="Proteomes" id="UP001523216"/>
    </source>
</evidence>
<dbReference type="InterPro" id="IPR002645">
    <property type="entry name" value="STAS_dom"/>
</dbReference>
<dbReference type="PROSITE" id="PS50801">
    <property type="entry name" value="STAS"/>
    <property type="match status" value="1"/>
</dbReference>